<dbReference type="AlphaFoldDB" id="A0A8E2DVN4"/>
<feature type="compositionally biased region" description="Low complexity" evidence="1">
    <location>
        <begin position="54"/>
        <end position="73"/>
    </location>
</feature>
<accession>A0A8E2DVN4</accession>
<gene>
    <name evidence="2" type="ORF">OBBRIDRAFT_787464</name>
</gene>
<feature type="compositionally biased region" description="Polar residues" evidence="1">
    <location>
        <begin position="203"/>
        <end position="218"/>
    </location>
</feature>
<name>A0A8E2DVN4_9APHY</name>
<evidence type="ECO:0000256" key="1">
    <source>
        <dbReference type="SAM" id="MobiDB-lite"/>
    </source>
</evidence>
<feature type="compositionally biased region" description="Low complexity" evidence="1">
    <location>
        <begin position="325"/>
        <end position="340"/>
    </location>
</feature>
<dbReference type="EMBL" id="KV722331">
    <property type="protein sequence ID" value="OCH96389.1"/>
    <property type="molecule type" value="Genomic_DNA"/>
</dbReference>
<dbReference type="OrthoDB" id="2564465at2759"/>
<proteinExistence type="predicted"/>
<evidence type="ECO:0000313" key="3">
    <source>
        <dbReference type="Proteomes" id="UP000250043"/>
    </source>
</evidence>
<sequence>MGSAQSVLTPQTTAAALVVAGAVVYGYAQYGSQQAPASGPGTTSSKKGKKKKQAGAQSDTAGADSAGSSKAEAVTPQANVVSFPPVVPGDFDAPATTTDIEPTAKTSKSKKKKGKKASTPAGGVPRAAAADALSDSSATAPESSSARPSATRKKNGGIKASTVPHVDTEESWTRVEPRRRTTPQQAVQVEGSSSAAHPREVSTSDAGVTTSVTDNSSPIAERTEDDENLAYFGGGQASENRKTLAEKLLPRPRKTGVDDMLETSDYPTLSRVIRIPPRPGEKPATGFTWGDYEDVDDSRITADDADGEDDGGWGVVKSRSRSRTAKSPTAQTPTQTAPETITKKQRQRAAKRDAEKAAKAEADAERLAILAQHKRDLERERMAEQSKSKKTSGGMSAYVDENGKLVWQ</sequence>
<evidence type="ECO:0000313" key="2">
    <source>
        <dbReference type="EMBL" id="OCH96389.1"/>
    </source>
</evidence>
<protein>
    <submittedName>
        <fullName evidence="2">Uncharacterized protein</fullName>
    </submittedName>
</protein>
<feature type="region of interest" description="Disordered" evidence="1">
    <location>
        <begin position="32"/>
        <end position="408"/>
    </location>
</feature>
<organism evidence="2 3">
    <name type="scientific">Obba rivulosa</name>
    <dbReference type="NCBI Taxonomy" id="1052685"/>
    <lineage>
        <taxon>Eukaryota</taxon>
        <taxon>Fungi</taxon>
        <taxon>Dikarya</taxon>
        <taxon>Basidiomycota</taxon>
        <taxon>Agaricomycotina</taxon>
        <taxon>Agaricomycetes</taxon>
        <taxon>Polyporales</taxon>
        <taxon>Gelatoporiaceae</taxon>
        <taxon>Obba</taxon>
    </lineage>
</organism>
<feature type="compositionally biased region" description="Basic and acidic residues" evidence="1">
    <location>
        <begin position="166"/>
        <end position="179"/>
    </location>
</feature>
<feature type="compositionally biased region" description="Basic and acidic residues" evidence="1">
    <location>
        <begin position="239"/>
        <end position="249"/>
    </location>
</feature>
<dbReference type="Proteomes" id="UP000250043">
    <property type="component" value="Unassembled WGS sequence"/>
</dbReference>
<feature type="compositionally biased region" description="Low complexity" evidence="1">
    <location>
        <begin position="117"/>
        <end position="149"/>
    </location>
</feature>
<feature type="compositionally biased region" description="Basic and acidic residues" evidence="1">
    <location>
        <begin position="373"/>
        <end position="387"/>
    </location>
</feature>
<reference evidence="2 3" key="1">
    <citation type="submission" date="2016-07" db="EMBL/GenBank/DDBJ databases">
        <title>Draft genome of the white-rot fungus Obba rivulosa 3A-2.</title>
        <authorList>
            <consortium name="DOE Joint Genome Institute"/>
            <person name="Miettinen O."/>
            <person name="Riley R."/>
            <person name="Acob R."/>
            <person name="Barry K."/>
            <person name="Cullen D."/>
            <person name="De Vries R."/>
            <person name="Hainaut M."/>
            <person name="Hatakka A."/>
            <person name="Henrissat B."/>
            <person name="Hilden K."/>
            <person name="Kuo R."/>
            <person name="Labutti K."/>
            <person name="Lipzen A."/>
            <person name="Makela M.R."/>
            <person name="Sandor L."/>
            <person name="Spatafora J.W."/>
            <person name="Grigoriev I.V."/>
            <person name="Hibbett D.S."/>
        </authorList>
    </citation>
    <scope>NUCLEOTIDE SEQUENCE [LARGE SCALE GENOMIC DNA]</scope>
    <source>
        <strain evidence="2 3">3A-2</strain>
    </source>
</reference>
<keyword evidence="3" id="KW-1185">Reference proteome</keyword>
<feature type="compositionally biased region" description="Basic and acidic residues" evidence="1">
    <location>
        <begin position="350"/>
        <end position="366"/>
    </location>
</feature>
<feature type="compositionally biased region" description="Polar residues" evidence="1">
    <location>
        <begin position="182"/>
        <end position="196"/>
    </location>
</feature>
<feature type="compositionally biased region" description="Basic residues" evidence="1">
    <location>
        <begin position="107"/>
        <end position="116"/>
    </location>
</feature>